<evidence type="ECO:0000313" key="3">
    <source>
        <dbReference type="Proteomes" id="UP001501410"/>
    </source>
</evidence>
<dbReference type="Pfam" id="PF05708">
    <property type="entry name" value="Peptidase_C92"/>
    <property type="match status" value="1"/>
</dbReference>
<dbReference type="InterPro" id="IPR038765">
    <property type="entry name" value="Papain-like_cys_pep_sf"/>
</dbReference>
<evidence type="ECO:0000313" key="2">
    <source>
        <dbReference type="EMBL" id="GAA4448662.1"/>
    </source>
</evidence>
<keyword evidence="1" id="KW-0732">Signal</keyword>
<dbReference type="SUPFAM" id="SSF54001">
    <property type="entry name" value="Cysteine proteinases"/>
    <property type="match status" value="1"/>
</dbReference>
<protein>
    <submittedName>
        <fullName evidence="2">YiiX/YebB-like N1pC/P60 family cysteine hydrolase</fullName>
    </submittedName>
</protein>
<dbReference type="Gene3D" id="3.90.1720.10">
    <property type="entry name" value="endopeptidase domain like (from Nostoc punctiforme)"/>
    <property type="match status" value="1"/>
</dbReference>
<dbReference type="InterPro" id="IPR024453">
    <property type="entry name" value="Peptidase_C92"/>
</dbReference>
<dbReference type="EMBL" id="BAABEZ010000001">
    <property type="protein sequence ID" value="GAA4448662.1"/>
    <property type="molecule type" value="Genomic_DNA"/>
</dbReference>
<name>A0ABP8MG59_9BACT</name>
<evidence type="ECO:0000256" key="1">
    <source>
        <dbReference type="SAM" id="SignalP"/>
    </source>
</evidence>
<sequence>MKSLFFSCLYVLLLAGTAVAQPEVALRKGDLLFQDLDCGGMCDAIEAVTQGFGGHHFSHVGIVDISGDSVMVIEAIGVKVQRIPLAQFRSRNKNTIWLGRVREHPEEIGSAAVSYARRQIGKPYDGLFRMDEDKFYCSELVYDAFRKANGNKPFFTLNPMTFREPGKQQFFPVWEQYFKELGQAPPEGEPGINPGGISRSERLDVFPLK</sequence>
<accession>A0ABP8MG59</accession>
<organism evidence="2 3">
    <name type="scientific">Rurimicrobium arvi</name>
    <dbReference type="NCBI Taxonomy" id="2049916"/>
    <lineage>
        <taxon>Bacteria</taxon>
        <taxon>Pseudomonadati</taxon>
        <taxon>Bacteroidota</taxon>
        <taxon>Chitinophagia</taxon>
        <taxon>Chitinophagales</taxon>
        <taxon>Chitinophagaceae</taxon>
        <taxon>Rurimicrobium</taxon>
    </lineage>
</organism>
<comment type="caution">
    <text evidence="2">The sequence shown here is derived from an EMBL/GenBank/DDBJ whole genome shotgun (WGS) entry which is preliminary data.</text>
</comment>
<keyword evidence="3" id="KW-1185">Reference proteome</keyword>
<gene>
    <name evidence="2" type="ORF">GCM10023092_01560</name>
</gene>
<feature type="chain" id="PRO_5045472011" evidence="1">
    <location>
        <begin position="21"/>
        <end position="209"/>
    </location>
</feature>
<dbReference type="RefSeq" id="WP_344821681.1">
    <property type="nucleotide sequence ID" value="NZ_BAABEZ010000001.1"/>
</dbReference>
<proteinExistence type="predicted"/>
<dbReference type="Proteomes" id="UP001501410">
    <property type="component" value="Unassembled WGS sequence"/>
</dbReference>
<reference evidence="3" key="1">
    <citation type="journal article" date="2019" name="Int. J. Syst. Evol. Microbiol.">
        <title>The Global Catalogue of Microorganisms (GCM) 10K type strain sequencing project: providing services to taxonomists for standard genome sequencing and annotation.</title>
        <authorList>
            <consortium name="The Broad Institute Genomics Platform"/>
            <consortium name="The Broad Institute Genome Sequencing Center for Infectious Disease"/>
            <person name="Wu L."/>
            <person name="Ma J."/>
        </authorList>
    </citation>
    <scope>NUCLEOTIDE SEQUENCE [LARGE SCALE GENOMIC DNA]</scope>
    <source>
        <strain evidence="3">JCM 31921</strain>
    </source>
</reference>
<feature type="signal peptide" evidence="1">
    <location>
        <begin position="1"/>
        <end position="20"/>
    </location>
</feature>